<organism evidence="1 2">
    <name type="scientific">Laodelphax striatellus</name>
    <name type="common">Small brown planthopper</name>
    <name type="synonym">Delphax striatella</name>
    <dbReference type="NCBI Taxonomy" id="195883"/>
    <lineage>
        <taxon>Eukaryota</taxon>
        <taxon>Metazoa</taxon>
        <taxon>Ecdysozoa</taxon>
        <taxon>Arthropoda</taxon>
        <taxon>Hexapoda</taxon>
        <taxon>Insecta</taxon>
        <taxon>Pterygota</taxon>
        <taxon>Neoptera</taxon>
        <taxon>Paraneoptera</taxon>
        <taxon>Hemiptera</taxon>
        <taxon>Auchenorrhyncha</taxon>
        <taxon>Fulgoroidea</taxon>
        <taxon>Delphacidae</taxon>
        <taxon>Criomorphinae</taxon>
        <taxon>Laodelphax</taxon>
    </lineage>
</organism>
<dbReference type="InParanoid" id="A0A482WGR0"/>
<dbReference type="AlphaFoldDB" id="A0A482WGR0"/>
<sequence>MDTGCCLRRGQRPKTIYGWVGCGGEGVWNACGVCACVRAAEWQHCRGPFPPHHDVTSGWGRLRYESTAQIHVCSRTNRSSSSQSQRNWLLGWMWCSALQRTF</sequence>
<name>A0A482WGR0_LAOST</name>
<reference evidence="1 2" key="1">
    <citation type="journal article" date="2017" name="Gigascience">
        <title>Genome sequence of the small brown planthopper, Laodelphax striatellus.</title>
        <authorList>
            <person name="Zhu J."/>
            <person name="Jiang F."/>
            <person name="Wang X."/>
            <person name="Yang P."/>
            <person name="Bao Y."/>
            <person name="Zhao W."/>
            <person name="Wang W."/>
            <person name="Lu H."/>
            <person name="Wang Q."/>
            <person name="Cui N."/>
            <person name="Li J."/>
            <person name="Chen X."/>
            <person name="Luo L."/>
            <person name="Yu J."/>
            <person name="Kang L."/>
            <person name="Cui F."/>
        </authorList>
    </citation>
    <scope>NUCLEOTIDE SEQUENCE [LARGE SCALE GENOMIC DNA]</scope>
    <source>
        <strain evidence="1">Lst14</strain>
    </source>
</reference>
<protein>
    <submittedName>
        <fullName evidence="1">Uncharacterized protein</fullName>
    </submittedName>
</protein>
<evidence type="ECO:0000313" key="2">
    <source>
        <dbReference type="Proteomes" id="UP000291343"/>
    </source>
</evidence>
<gene>
    <name evidence="1" type="ORF">LSTR_LSTR001870</name>
</gene>
<accession>A0A482WGR0</accession>
<comment type="caution">
    <text evidence="1">The sequence shown here is derived from an EMBL/GenBank/DDBJ whole genome shotgun (WGS) entry which is preliminary data.</text>
</comment>
<dbReference type="Proteomes" id="UP000291343">
    <property type="component" value="Unassembled WGS sequence"/>
</dbReference>
<evidence type="ECO:0000313" key="1">
    <source>
        <dbReference type="EMBL" id="RZF32406.1"/>
    </source>
</evidence>
<keyword evidence="2" id="KW-1185">Reference proteome</keyword>
<proteinExistence type="predicted"/>
<dbReference type="EMBL" id="QKKF02037264">
    <property type="protein sequence ID" value="RZF32406.1"/>
    <property type="molecule type" value="Genomic_DNA"/>
</dbReference>